<gene>
    <name evidence="2" type="ORF">FKY71_19600</name>
</gene>
<protein>
    <submittedName>
        <fullName evidence="2">Prepilin-type N-terminal cleavage/methylation domain-containing protein</fullName>
    </submittedName>
</protein>
<dbReference type="EMBL" id="VIFK01000622">
    <property type="protein sequence ID" value="TQE92631.1"/>
    <property type="molecule type" value="Genomic_DNA"/>
</dbReference>
<proteinExistence type="predicted"/>
<sequence>MSDTPNQSITEPRTSHGFSLVELMVAITLGLLLTAGMIQLFNSSKVTFRTNDAVARVQENGRFALEMLKIQLRESGTLGFCAGQVPIRNHLNTGCAGGSDDFFNPDLAIVGWEYTGTGPGQDFTLPNALDPAA</sequence>
<reference evidence="2 3" key="1">
    <citation type="submission" date="2019-06" db="EMBL/GenBank/DDBJ databases">
        <title>Metagenome assembled Genome of Spiribacter salinus SL48-SHIP from the microbial mat of Salt Lake 48 (Novosibirsk region, Russia).</title>
        <authorList>
            <person name="Shipova A."/>
            <person name="Rozanov A.S."/>
            <person name="Bryanskaya A.V."/>
            <person name="Peltek S.E."/>
        </authorList>
    </citation>
    <scope>NUCLEOTIDE SEQUENCE [LARGE SCALE GENOMIC DNA]</scope>
    <source>
        <strain evidence="2">SL48-SHIP-2</strain>
    </source>
</reference>
<keyword evidence="1" id="KW-0472">Membrane</keyword>
<dbReference type="AlphaFoldDB" id="A0A540V7C1"/>
<feature type="transmembrane region" description="Helical" evidence="1">
    <location>
        <begin position="20"/>
        <end position="41"/>
    </location>
</feature>
<evidence type="ECO:0000313" key="3">
    <source>
        <dbReference type="Proteomes" id="UP000315400"/>
    </source>
</evidence>
<keyword evidence="1" id="KW-0812">Transmembrane</keyword>
<keyword evidence="1" id="KW-1133">Transmembrane helix</keyword>
<accession>A0A540V7C1</accession>
<dbReference type="InterPro" id="IPR012902">
    <property type="entry name" value="N_methyl_site"/>
</dbReference>
<evidence type="ECO:0000256" key="1">
    <source>
        <dbReference type="SAM" id="Phobius"/>
    </source>
</evidence>
<organism evidence="2 3">
    <name type="scientific">Spiribacter salinus</name>
    <dbReference type="NCBI Taxonomy" id="1335746"/>
    <lineage>
        <taxon>Bacteria</taxon>
        <taxon>Pseudomonadati</taxon>
        <taxon>Pseudomonadota</taxon>
        <taxon>Gammaproteobacteria</taxon>
        <taxon>Chromatiales</taxon>
        <taxon>Ectothiorhodospiraceae</taxon>
        <taxon>Spiribacter</taxon>
    </lineage>
</organism>
<dbReference type="Pfam" id="PF07963">
    <property type="entry name" value="N_methyl"/>
    <property type="match status" value="1"/>
</dbReference>
<dbReference type="Proteomes" id="UP000315400">
    <property type="component" value="Unassembled WGS sequence"/>
</dbReference>
<comment type="caution">
    <text evidence="2">The sequence shown here is derived from an EMBL/GenBank/DDBJ whole genome shotgun (WGS) entry which is preliminary data.</text>
</comment>
<dbReference type="PROSITE" id="PS00409">
    <property type="entry name" value="PROKAR_NTER_METHYL"/>
    <property type="match status" value="1"/>
</dbReference>
<feature type="non-terminal residue" evidence="2">
    <location>
        <position position="133"/>
    </location>
</feature>
<name>A0A540V7C1_9GAMM</name>
<dbReference type="NCBIfam" id="TIGR02532">
    <property type="entry name" value="IV_pilin_GFxxxE"/>
    <property type="match status" value="1"/>
</dbReference>
<evidence type="ECO:0000313" key="2">
    <source>
        <dbReference type="EMBL" id="TQE92631.1"/>
    </source>
</evidence>